<feature type="compositionally biased region" description="Basic and acidic residues" evidence="9">
    <location>
        <begin position="411"/>
        <end position="439"/>
    </location>
</feature>
<feature type="region of interest" description="Disordered" evidence="9">
    <location>
        <begin position="201"/>
        <end position="280"/>
    </location>
</feature>
<evidence type="ECO:0000256" key="3">
    <source>
        <dbReference type="ARBA" id="ARBA00012483"/>
    </source>
</evidence>
<dbReference type="GO" id="GO:0016567">
    <property type="term" value="P:protein ubiquitination"/>
    <property type="evidence" value="ECO:0007669"/>
    <property type="project" value="UniProtKB-UniPathway"/>
</dbReference>
<dbReference type="AlphaFoldDB" id="A0A0G4GJV3"/>
<dbReference type="GO" id="GO:0031519">
    <property type="term" value="C:PcG protein complex"/>
    <property type="evidence" value="ECO:0007669"/>
    <property type="project" value="TreeGrafter"/>
</dbReference>
<proteinExistence type="predicted"/>
<feature type="region of interest" description="Disordered" evidence="9">
    <location>
        <begin position="411"/>
        <end position="628"/>
    </location>
</feature>
<dbReference type="Gene3D" id="3.30.40.10">
    <property type="entry name" value="Zinc/RING finger domain, C3HC4 (zinc finger)"/>
    <property type="match status" value="1"/>
</dbReference>
<keyword evidence="6 8" id="KW-0863">Zinc-finger</keyword>
<evidence type="ECO:0000256" key="4">
    <source>
        <dbReference type="ARBA" id="ARBA00022679"/>
    </source>
</evidence>
<gene>
    <name evidence="11" type="ORF">Cvel_4806</name>
</gene>
<dbReference type="UniPathway" id="UPA00143"/>
<keyword evidence="7" id="KW-0862">Zinc</keyword>
<evidence type="ECO:0000256" key="5">
    <source>
        <dbReference type="ARBA" id="ARBA00022723"/>
    </source>
</evidence>
<dbReference type="SMART" id="SM00184">
    <property type="entry name" value="RING"/>
    <property type="match status" value="1"/>
</dbReference>
<evidence type="ECO:0000256" key="2">
    <source>
        <dbReference type="ARBA" id="ARBA00004906"/>
    </source>
</evidence>
<keyword evidence="5" id="KW-0479">Metal-binding</keyword>
<evidence type="ECO:0000256" key="1">
    <source>
        <dbReference type="ARBA" id="ARBA00000900"/>
    </source>
</evidence>
<dbReference type="InterPro" id="IPR013083">
    <property type="entry name" value="Znf_RING/FYVE/PHD"/>
</dbReference>
<sequence>MQTRTRAREGRVQAENAKTASLCPLLSAEGNRLTLKEVMELQIPPSMDLYDYFRRPRKIGDSESAQNPKGTETGKAPEGAEGPLVDLDSFLTLEGGTLDKELVCPICLGYLKQTVTIKACLHRFCAECIEKCLRSGGRECPQCRFRIGSRRECRPDPIYDGMVRRLFPDVEEFERQQEQKAQSVMMNLSQQQQQQNRMGMGTVPMGGGASSEQTPSKKRVVGNEEGHPTPFSVTPSAMVPSARSGGNEGRRMSERLSSQTQTRGGGSVGGGGERELTPNGSFAMGGVRRAPPPGAAGTAPFRLVLAADPDPLALSLSGLEGGESLEILDPQEVESAGRLRVRHLCRFAARRLGLPLPLLTSPPEEEPIALRAERGGEDLPDAMGLSEVHARSGVPPSAAMTVFYRVRAPVEKEKDKEEEGEKEKEDETMGAKDSPEETAKNVPPEGTMAEAEGADEGGVGTAPKGERLAAEGGQPQPETALQQADSAKDSPGVSAEGEEREPDSVPHSQPAESHCTNPNPPAVSVSLQAETAAADPFPTAPFSSPQDVPQASSSSSAEAFVGAAPAQAEPFSEAPPPQQTVLPSPVVPMETDAAAPTVSPFQQGSQAEEAIGAAFSPIRIPPAPSQEE</sequence>
<comment type="pathway">
    <text evidence="2">Protein modification; protein ubiquitination.</text>
</comment>
<evidence type="ECO:0000256" key="9">
    <source>
        <dbReference type="SAM" id="MobiDB-lite"/>
    </source>
</evidence>
<feature type="domain" description="RING-type" evidence="10">
    <location>
        <begin position="104"/>
        <end position="144"/>
    </location>
</feature>
<dbReference type="Pfam" id="PF13923">
    <property type="entry name" value="zf-C3HC4_2"/>
    <property type="match status" value="1"/>
</dbReference>
<dbReference type="GO" id="GO:0061630">
    <property type="term" value="F:ubiquitin protein ligase activity"/>
    <property type="evidence" value="ECO:0007669"/>
    <property type="project" value="UniProtKB-EC"/>
</dbReference>
<feature type="compositionally biased region" description="Polar residues" evidence="9">
    <location>
        <begin position="546"/>
        <end position="557"/>
    </location>
</feature>
<dbReference type="PANTHER" id="PTHR46076:SF3">
    <property type="entry name" value="E3 UBIQUITIN-PROTEIN LIGASE RING1"/>
    <property type="match status" value="1"/>
</dbReference>
<feature type="region of interest" description="Disordered" evidence="9">
    <location>
        <begin position="59"/>
        <end position="82"/>
    </location>
</feature>
<feature type="compositionally biased region" description="Polar residues" evidence="9">
    <location>
        <begin position="476"/>
        <end position="485"/>
    </location>
</feature>
<dbReference type="PROSITE" id="PS50089">
    <property type="entry name" value="ZF_RING_2"/>
    <property type="match status" value="1"/>
</dbReference>
<dbReference type="EMBL" id="CDMZ01001281">
    <property type="protein sequence ID" value="CEM30183.1"/>
    <property type="molecule type" value="Genomic_DNA"/>
</dbReference>
<dbReference type="EC" id="2.3.2.27" evidence="3"/>
<dbReference type="VEuPathDB" id="CryptoDB:Cvel_4806"/>
<name>A0A0G4GJV3_9ALVE</name>
<dbReference type="PANTHER" id="PTHR46076">
    <property type="entry name" value="E3 UBIQUITIN-PROTEIN LIGASE RING1 / RING 2 FAMILY MEMBER"/>
    <property type="match status" value="1"/>
</dbReference>
<evidence type="ECO:0000259" key="10">
    <source>
        <dbReference type="PROSITE" id="PS50089"/>
    </source>
</evidence>
<feature type="compositionally biased region" description="Polar residues" evidence="9">
    <location>
        <begin position="506"/>
        <end position="517"/>
    </location>
</feature>
<comment type="catalytic activity">
    <reaction evidence="1">
        <text>S-ubiquitinyl-[E2 ubiquitin-conjugating enzyme]-L-cysteine + [acceptor protein]-L-lysine = [E2 ubiquitin-conjugating enzyme]-L-cysteine + N(6)-ubiquitinyl-[acceptor protein]-L-lysine.</text>
        <dbReference type="EC" id="2.3.2.27"/>
    </reaction>
</comment>
<dbReference type="PROSITE" id="PS00518">
    <property type="entry name" value="ZF_RING_1"/>
    <property type="match status" value="1"/>
</dbReference>
<reference evidence="11" key="1">
    <citation type="submission" date="2014-11" db="EMBL/GenBank/DDBJ databases">
        <authorList>
            <person name="Otto D Thomas"/>
            <person name="Naeem Raeece"/>
        </authorList>
    </citation>
    <scope>NUCLEOTIDE SEQUENCE</scope>
</reference>
<evidence type="ECO:0000256" key="7">
    <source>
        <dbReference type="ARBA" id="ARBA00022833"/>
    </source>
</evidence>
<keyword evidence="4" id="KW-0808">Transferase</keyword>
<evidence type="ECO:0000256" key="8">
    <source>
        <dbReference type="PROSITE-ProRule" id="PRU00175"/>
    </source>
</evidence>
<dbReference type="GO" id="GO:0003682">
    <property type="term" value="F:chromatin binding"/>
    <property type="evidence" value="ECO:0007669"/>
    <property type="project" value="TreeGrafter"/>
</dbReference>
<protein>
    <recommendedName>
        <fullName evidence="3">RING-type E3 ubiquitin transferase</fullName>
        <ecNumber evidence="3">2.3.2.27</ecNumber>
    </recommendedName>
</protein>
<dbReference type="SUPFAM" id="SSF57850">
    <property type="entry name" value="RING/U-box"/>
    <property type="match status" value="1"/>
</dbReference>
<accession>A0A0G4GJV3</accession>
<dbReference type="InterPro" id="IPR001841">
    <property type="entry name" value="Znf_RING"/>
</dbReference>
<dbReference type="InterPro" id="IPR017907">
    <property type="entry name" value="Znf_RING_CS"/>
</dbReference>
<dbReference type="GO" id="GO:0008270">
    <property type="term" value="F:zinc ion binding"/>
    <property type="evidence" value="ECO:0007669"/>
    <property type="project" value="UniProtKB-KW"/>
</dbReference>
<feature type="compositionally biased region" description="Low complexity" evidence="9">
    <location>
        <begin position="531"/>
        <end position="545"/>
    </location>
</feature>
<dbReference type="GO" id="GO:0000151">
    <property type="term" value="C:ubiquitin ligase complex"/>
    <property type="evidence" value="ECO:0007669"/>
    <property type="project" value="InterPro"/>
</dbReference>
<evidence type="ECO:0000313" key="11">
    <source>
        <dbReference type="EMBL" id="CEM30183.1"/>
    </source>
</evidence>
<dbReference type="CDD" id="cd16531">
    <property type="entry name" value="RING-HC_RING1-like"/>
    <property type="match status" value="1"/>
</dbReference>
<feature type="compositionally biased region" description="Pro residues" evidence="9">
    <location>
        <begin position="619"/>
        <end position="628"/>
    </location>
</feature>
<organism evidence="11">
    <name type="scientific">Chromera velia CCMP2878</name>
    <dbReference type="NCBI Taxonomy" id="1169474"/>
    <lineage>
        <taxon>Eukaryota</taxon>
        <taxon>Sar</taxon>
        <taxon>Alveolata</taxon>
        <taxon>Colpodellida</taxon>
        <taxon>Chromeraceae</taxon>
        <taxon>Chromera</taxon>
    </lineage>
</organism>
<dbReference type="InterPro" id="IPR043540">
    <property type="entry name" value="RING1/RING2"/>
</dbReference>
<evidence type="ECO:0000256" key="6">
    <source>
        <dbReference type="ARBA" id="ARBA00022771"/>
    </source>
</evidence>